<dbReference type="AlphaFoldDB" id="A0A1D1XLW3"/>
<name>A0A1D1XLW3_9ARAE</name>
<dbReference type="PANTHER" id="PTHR36051:SF2">
    <property type="entry name" value="DYNAMIN"/>
    <property type="match status" value="1"/>
</dbReference>
<feature type="non-terminal residue" evidence="1">
    <location>
        <position position="1"/>
    </location>
</feature>
<organism evidence="1">
    <name type="scientific">Anthurium amnicola</name>
    <dbReference type="NCBI Taxonomy" id="1678845"/>
    <lineage>
        <taxon>Eukaryota</taxon>
        <taxon>Viridiplantae</taxon>
        <taxon>Streptophyta</taxon>
        <taxon>Embryophyta</taxon>
        <taxon>Tracheophyta</taxon>
        <taxon>Spermatophyta</taxon>
        <taxon>Magnoliopsida</taxon>
        <taxon>Liliopsida</taxon>
        <taxon>Araceae</taxon>
        <taxon>Pothoideae</taxon>
        <taxon>Potheae</taxon>
        <taxon>Anthurium</taxon>
    </lineage>
</organism>
<accession>A0A1D1XLW3</accession>
<protein>
    <submittedName>
        <fullName evidence="1">Heat-inducible transcription repressor HrcA</fullName>
    </submittedName>
</protein>
<evidence type="ECO:0000313" key="1">
    <source>
        <dbReference type="EMBL" id="JAT43376.1"/>
    </source>
</evidence>
<sequence length="364" mass="38322">LSLSLASPGLPHPCLFHSSTVPHTASCPSSTMEGRATNTAGSYVLDASASGSSGSRINTSTIGDNWGLQNPFSFKVLQVFTGVGVGCGIGIGVGKPIYLGAIPALQQVLSATRGAMDVFSGAGSHVNSNLRRFGVKNVEAGIGCGVGIGHGFGVGIALKPGVIHRIQTCFGQAMAKIMKNFGTIPGLSNLQSATTNSAHSSTGALIRSYSGNSGAPVGDVLQLTTKAVDVTSSGQESGISPTVDSTHGSAELKTAASEMPMATRSEKVINSFLQSPIFKSEEEVQLDEVAGKLRSENNMLQMLLKHQKVIDELIEENEKLRQILVEDLKVSPNKLRTSNVARSKSNYYPCSDCIECRRKRRSLR</sequence>
<gene>
    <name evidence="1" type="primary">hrcA_7</name>
    <name evidence="1" type="ORF">g.59297</name>
</gene>
<proteinExistence type="predicted"/>
<dbReference type="EMBL" id="GDJX01024560">
    <property type="protein sequence ID" value="JAT43376.1"/>
    <property type="molecule type" value="Transcribed_RNA"/>
</dbReference>
<dbReference type="PANTHER" id="PTHR36051">
    <property type="entry name" value="DYNAMIN"/>
    <property type="match status" value="1"/>
</dbReference>
<reference evidence="1" key="1">
    <citation type="submission" date="2015-07" db="EMBL/GenBank/DDBJ databases">
        <title>Transcriptome Assembly of Anthurium amnicola.</title>
        <authorList>
            <person name="Suzuki J."/>
        </authorList>
    </citation>
    <scope>NUCLEOTIDE SEQUENCE</scope>
</reference>